<comment type="caution">
    <text evidence="2">The sequence shown here is derived from an EMBL/GenBank/DDBJ whole genome shotgun (WGS) entry which is preliminary data.</text>
</comment>
<protein>
    <submittedName>
        <fullName evidence="2">Uncharacterized protein</fullName>
    </submittedName>
</protein>
<feature type="transmembrane region" description="Helical" evidence="1">
    <location>
        <begin position="35"/>
        <end position="55"/>
    </location>
</feature>
<gene>
    <name evidence="2" type="ORF">PXEA_LOCUS26526</name>
</gene>
<keyword evidence="3" id="KW-1185">Reference proteome</keyword>
<evidence type="ECO:0000256" key="1">
    <source>
        <dbReference type="SAM" id="Phobius"/>
    </source>
</evidence>
<accession>A0A448XBN6</accession>
<evidence type="ECO:0000313" key="3">
    <source>
        <dbReference type="Proteomes" id="UP000784294"/>
    </source>
</evidence>
<feature type="transmembrane region" description="Helical" evidence="1">
    <location>
        <begin position="76"/>
        <end position="98"/>
    </location>
</feature>
<sequence length="102" mass="12038">MLIFTYPTALDFDQLNYPHLRGGYSELDTHIRCRLGQFCGCHYPHFLLPVLYFLLVRPHSAPSRSLGVDCKRYAQFALIYTILYLMLQFQPCLIRINFYQLS</sequence>
<reference evidence="2" key="1">
    <citation type="submission" date="2018-11" db="EMBL/GenBank/DDBJ databases">
        <authorList>
            <consortium name="Pathogen Informatics"/>
        </authorList>
    </citation>
    <scope>NUCLEOTIDE SEQUENCE</scope>
</reference>
<organism evidence="2 3">
    <name type="scientific">Protopolystoma xenopodis</name>
    <dbReference type="NCBI Taxonomy" id="117903"/>
    <lineage>
        <taxon>Eukaryota</taxon>
        <taxon>Metazoa</taxon>
        <taxon>Spiralia</taxon>
        <taxon>Lophotrochozoa</taxon>
        <taxon>Platyhelminthes</taxon>
        <taxon>Monogenea</taxon>
        <taxon>Polyopisthocotylea</taxon>
        <taxon>Polystomatidea</taxon>
        <taxon>Polystomatidae</taxon>
        <taxon>Protopolystoma</taxon>
    </lineage>
</organism>
<keyword evidence="1" id="KW-0472">Membrane</keyword>
<dbReference type="AlphaFoldDB" id="A0A448XBN6"/>
<evidence type="ECO:0000313" key="2">
    <source>
        <dbReference type="EMBL" id="VEL33086.1"/>
    </source>
</evidence>
<keyword evidence="1" id="KW-0812">Transmembrane</keyword>
<name>A0A448XBN6_9PLAT</name>
<keyword evidence="1" id="KW-1133">Transmembrane helix</keyword>
<dbReference type="Proteomes" id="UP000784294">
    <property type="component" value="Unassembled WGS sequence"/>
</dbReference>
<dbReference type="EMBL" id="CAAALY010245144">
    <property type="protein sequence ID" value="VEL33086.1"/>
    <property type="molecule type" value="Genomic_DNA"/>
</dbReference>
<proteinExistence type="predicted"/>